<feature type="domain" description="Methyltransferase type 11" evidence="5">
    <location>
        <begin position="57"/>
        <end position="153"/>
    </location>
</feature>
<dbReference type="CDD" id="cd02440">
    <property type="entry name" value="AdoMet_MTases"/>
    <property type="match status" value="1"/>
</dbReference>
<evidence type="ECO:0000259" key="5">
    <source>
        <dbReference type="Pfam" id="PF08241"/>
    </source>
</evidence>
<evidence type="ECO:0000256" key="4">
    <source>
        <dbReference type="ARBA" id="ARBA00025707"/>
    </source>
</evidence>
<dbReference type="InterPro" id="IPR029063">
    <property type="entry name" value="SAM-dependent_MTases_sf"/>
</dbReference>
<evidence type="ECO:0000256" key="3">
    <source>
        <dbReference type="ARBA" id="ARBA00022679"/>
    </source>
</evidence>
<evidence type="ECO:0000256" key="2">
    <source>
        <dbReference type="ARBA" id="ARBA00022603"/>
    </source>
</evidence>
<comment type="pathway">
    <text evidence="1">Lipid metabolism.</text>
</comment>
<accession>A0A381P2V1</accession>
<comment type="pathway">
    <text evidence="4">Phospholipid metabolism.</text>
</comment>
<dbReference type="Gene3D" id="3.40.50.150">
    <property type="entry name" value="Vaccinia Virus protein VP39"/>
    <property type="match status" value="1"/>
</dbReference>
<reference evidence="6" key="1">
    <citation type="submission" date="2018-05" db="EMBL/GenBank/DDBJ databases">
        <authorList>
            <person name="Lanie J.A."/>
            <person name="Ng W.-L."/>
            <person name="Kazmierczak K.M."/>
            <person name="Andrzejewski T.M."/>
            <person name="Davidsen T.M."/>
            <person name="Wayne K.J."/>
            <person name="Tettelin H."/>
            <person name="Glass J.I."/>
            <person name="Rusch D."/>
            <person name="Podicherti R."/>
            <person name="Tsui H.-C.T."/>
            <person name="Winkler M.E."/>
        </authorList>
    </citation>
    <scope>NUCLEOTIDE SEQUENCE</scope>
</reference>
<dbReference type="SUPFAM" id="SSF53335">
    <property type="entry name" value="S-adenosyl-L-methionine-dependent methyltransferases"/>
    <property type="match status" value="1"/>
</dbReference>
<evidence type="ECO:0000256" key="1">
    <source>
        <dbReference type="ARBA" id="ARBA00005189"/>
    </source>
</evidence>
<dbReference type="GO" id="GO:0008757">
    <property type="term" value="F:S-adenosylmethionine-dependent methyltransferase activity"/>
    <property type="evidence" value="ECO:0007669"/>
    <property type="project" value="InterPro"/>
</dbReference>
<dbReference type="EMBL" id="UINC01000787">
    <property type="protein sequence ID" value="SUZ61200.1"/>
    <property type="molecule type" value="Genomic_DNA"/>
</dbReference>
<organism evidence="6">
    <name type="scientific">marine metagenome</name>
    <dbReference type="NCBI Taxonomy" id="408172"/>
    <lineage>
        <taxon>unclassified sequences</taxon>
        <taxon>metagenomes</taxon>
        <taxon>ecological metagenomes</taxon>
    </lineage>
</organism>
<keyword evidence="2" id="KW-0489">Methyltransferase</keyword>
<evidence type="ECO:0000313" key="6">
    <source>
        <dbReference type="EMBL" id="SUZ61200.1"/>
    </source>
</evidence>
<dbReference type="GO" id="GO:0032259">
    <property type="term" value="P:methylation"/>
    <property type="evidence" value="ECO:0007669"/>
    <property type="project" value="UniProtKB-KW"/>
</dbReference>
<dbReference type="PANTHER" id="PTHR44307">
    <property type="entry name" value="PHOSPHOETHANOLAMINE METHYLTRANSFERASE"/>
    <property type="match status" value="1"/>
</dbReference>
<dbReference type="InterPro" id="IPR013216">
    <property type="entry name" value="Methyltransf_11"/>
</dbReference>
<dbReference type="PANTHER" id="PTHR44307:SF2">
    <property type="entry name" value="PHOSPHOETHANOLAMINE METHYLTRANSFERASE ISOFORM X1"/>
    <property type="match status" value="1"/>
</dbReference>
<dbReference type="Pfam" id="PF08241">
    <property type="entry name" value="Methyltransf_11"/>
    <property type="match status" value="1"/>
</dbReference>
<keyword evidence="3" id="KW-0808">Transferase</keyword>
<gene>
    <name evidence="6" type="ORF">METZ01_LOCUS14054</name>
</gene>
<protein>
    <recommendedName>
        <fullName evidence="5">Methyltransferase type 11 domain-containing protein</fullName>
    </recommendedName>
</protein>
<name>A0A381P2V1_9ZZZZ</name>
<proteinExistence type="predicted"/>
<sequence length="227" mass="25326">MQKASEDFYSRHAQRYAEVSHEFIQSIYNNVSHPGLTGDLVLIERMKELIPEEARGLDAGCGSGARDVFFYWREGFDIVGIDAVPENIRVAQELHPEISQRVSVADLSKPLDYPSSYFDFALCNAVIQHIPTKLVAGVTLPELARVLKTGGYLQLMFKVGSGIETLYDKDYGADRSFQLYDADEIVALLSGLGLVIVPQEGKELGGVMYFTDPKPADHCVFYARKIR</sequence>
<dbReference type="AlphaFoldDB" id="A0A381P2V1"/>